<accession>A0A974I4Y8</accession>
<name>A0A974I4Y8_XENLA</name>
<dbReference type="Proteomes" id="UP000694892">
    <property type="component" value="Chromosome 1L"/>
</dbReference>
<proteinExistence type="predicted"/>
<sequence>MACLKDIYKCCITEFLYSTYSGLRCTFYWMKATQGCIIYLSTEYTASTGQLKYTYGLNYHISSWCLNGFMHNPEVMKRTSLTFNYIQNVLLCVVCLLNKYSIARMRIM</sequence>
<gene>
    <name evidence="1" type="ORF">XELAEV_18007974mg</name>
</gene>
<dbReference type="AlphaFoldDB" id="A0A974I4Y8"/>
<reference evidence="2" key="1">
    <citation type="journal article" date="2016" name="Nature">
        <title>Genome evolution in the allotetraploid frog Xenopus laevis.</title>
        <authorList>
            <person name="Session A.M."/>
            <person name="Uno Y."/>
            <person name="Kwon T."/>
            <person name="Chapman J.A."/>
            <person name="Toyoda A."/>
            <person name="Takahashi S."/>
            <person name="Fukui A."/>
            <person name="Hikosaka A."/>
            <person name="Suzuki A."/>
            <person name="Kondo M."/>
            <person name="van Heeringen S.J."/>
            <person name="Quigley I."/>
            <person name="Heinz S."/>
            <person name="Ogino H."/>
            <person name="Ochi H."/>
            <person name="Hellsten U."/>
            <person name="Lyons J.B."/>
            <person name="Simakov O."/>
            <person name="Putnam N."/>
            <person name="Stites J."/>
            <person name="Kuroki Y."/>
            <person name="Tanaka T."/>
            <person name="Michiue T."/>
            <person name="Watanabe M."/>
            <person name="Bogdanovic O."/>
            <person name="Lister R."/>
            <person name="Georgiou G."/>
            <person name="Paranjpe S.S."/>
            <person name="van Kruijsbergen I."/>
            <person name="Shu S."/>
            <person name="Carlson J."/>
            <person name="Kinoshita T."/>
            <person name="Ohta Y."/>
            <person name="Mawaribuchi S."/>
            <person name="Jenkins J."/>
            <person name="Grimwood J."/>
            <person name="Schmutz J."/>
            <person name="Mitros T."/>
            <person name="Mozaffari S.V."/>
            <person name="Suzuki Y."/>
            <person name="Haramoto Y."/>
            <person name="Yamamoto T.S."/>
            <person name="Takagi C."/>
            <person name="Heald R."/>
            <person name="Miller K."/>
            <person name="Haudenschild C."/>
            <person name="Kitzman J."/>
            <person name="Nakayama T."/>
            <person name="Izutsu Y."/>
            <person name="Robert J."/>
            <person name="Fortriede J."/>
            <person name="Burns K."/>
            <person name="Lotay V."/>
            <person name="Karimi K."/>
            <person name="Yasuoka Y."/>
            <person name="Dichmann D.S."/>
            <person name="Flajnik M.F."/>
            <person name="Houston D.W."/>
            <person name="Shendure J."/>
            <person name="DuPasquier L."/>
            <person name="Vize P.D."/>
            <person name="Zorn A.M."/>
            <person name="Ito M."/>
            <person name="Marcotte E.M."/>
            <person name="Wallingford J.B."/>
            <person name="Ito Y."/>
            <person name="Asashima M."/>
            <person name="Ueno N."/>
            <person name="Matsuda Y."/>
            <person name="Veenstra G.J."/>
            <person name="Fujiyama A."/>
            <person name="Harland R.M."/>
            <person name="Taira M."/>
            <person name="Rokhsar D.S."/>
        </authorList>
    </citation>
    <scope>NUCLEOTIDE SEQUENCE [LARGE SCALE GENOMIC DNA]</scope>
    <source>
        <strain evidence="2">J</strain>
    </source>
</reference>
<evidence type="ECO:0000313" key="2">
    <source>
        <dbReference type="Proteomes" id="UP000694892"/>
    </source>
</evidence>
<evidence type="ECO:0000313" key="1">
    <source>
        <dbReference type="EMBL" id="OCU02213.1"/>
    </source>
</evidence>
<dbReference type="EMBL" id="CM004466">
    <property type="protein sequence ID" value="OCU02213.1"/>
    <property type="molecule type" value="Genomic_DNA"/>
</dbReference>
<organism evidence="1 2">
    <name type="scientific">Xenopus laevis</name>
    <name type="common">African clawed frog</name>
    <dbReference type="NCBI Taxonomy" id="8355"/>
    <lineage>
        <taxon>Eukaryota</taxon>
        <taxon>Metazoa</taxon>
        <taxon>Chordata</taxon>
        <taxon>Craniata</taxon>
        <taxon>Vertebrata</taxon>
        <taxon>Euteleostomi</taxon>
        <taxon>Amphibia</taxon>
        <taxon>Batrachia</taxon>
        <taxon>Anura</taxon>
        <taxon>Pipoidea</taxon>
        <taxon>Pipidae</taxon>
        <taxon>Xenopodinae</taxon>
        <taxon>Xenopus</taxon>
        <taxon>Xenopus</taxon>
    </lineage>
</organism>
<protein>
    <submittedName>
        <fullName evidence="1">Uncharacterized protein</fullName>
    </submittedName>
</protein>